<keyword evidence="7" id="KW-1133">Transmembrane helix</keyword>
<dbReference type="Pfam" id="PF03414">
    <property type="entry name" value="Glyco_transf_6"/>
    <property type="match status" value="1"/>
</dbReference>
<feature type="binding site" evidence="10">
    <location>
        <begin position="154"/>
        <end position="156"/>
    </location>
    <ligand>
        <name>UDP-N-acetyl-alpha-D-galactosamine</name>
        <dbReference type="ChEBI" id="CHEBI:67138"/>
    </ligand>
</feature>
<dbReference type="FunFam" id="3.90.550.10:FF:000022">
    <property type="entry name" value="Histo-blood group ABO system transferase"/>
    <property type="match status" value="1"/>
</dbReference>
<evidence type="ECO:0000313" key="13">
    <source>
        <dbReference type="RefSeq" id="XP_012885556.1"/>
    </source>
</evidence>
<comment type="similarity">
    <text evidence="2">Belongs to the glycosyltransferase 6 family.</text>
</comment>
<evidence type="ECO:0000256" key="8">
    <source>
        <dbReference type="ARBA" id="ARBA00023136"/>
    </source>
</evidence>
<dbReference type="GeneID" id="105996122"/>
<dbReference type="GO" id="GO:0046872">
    <property type="term" value="F:metal ion binding"/>
    <property type="evidence" value="ECO:0007669"/>
    <property type="project" value="UniProtKB-KW"/>
</dbReference>
<evidence type="ECO:0000256" key="1">
    <source>
        <dbReference type="ARBA" id="ARBA00004606"/>
    </source>
</evidence>
<feature type="binding site" evidence="10">
    <location>
        <begin position="63"/>
        <end position="65"/>
    </location>
    <ligand>
        <name>UDP-N-acetyl-alpha-D-galactosamine</name>
        <dbReference type="ChEBI" id="CHEBI:67138"/>
    </ligand>
</feature>
<keyword evidence="6" id="KW-0735">Signal-anchor</keyword>
<name>A0A1S3G9Q4_DIPOR</name>
<feature type="active site" description="Nucleophile" evidence="9">
    <location>
        <position position="246"/>
    </location>
</feature>
<dbReference type="OrthoDB" id="10013941at2759"/>
<evidence type="ECO:0000313" key="12">
    <source>
        <dbReference type="Proteomes" id="UP000081671"/>
    </source>
</evidence>
<feature type="binding site" evidence="10">
    <location>
        <position position="176"/>
    </location>
    <ligand>
        <name>an alpha-L-fucosyl-(1-&gt;2)-beta-D-galactosyl derivative</name>
        <dbReference type="ChEBI" id="CHEBI:140327"/>
    </ligand>
</feature>
<evidence type="ECO:0000256" key="2">
    <source>
        <dbReference type="ARBA" id="ARBA00010413"/>
    </source>
</evidence>
<dbReference type="InterPro" id="IPR029044">
    <property type="entry name" value="Nucleotide-diphossugar_trans"/>
</dbReference>
<dbReference type="Proteomes" id="UP000081671">
    <property type="component" value="Unplaced"/>
</dbReference>
<dbReference type="GO" id="GO:0016758">
    <property type="term" value="F:hexosyltransferase activity"/>
    <property type="evidence" value="ECO:0007669"/>
    <property type="project" value="InterPro"/>
</dbReference>
<sequence length="297" mass="35657">MNYYESLKNQELQLSDWFDPKYRDNVSTITEWSAPIVWQDTYNESFLKNYYARHKVAVGLIVFAVGRYVHYHLPIFLKSADRFFMIGQKVIIYIMVENFTDLSWISLNRLRMFKVFEVKKEKRWQDNSMMRMKIIGEHIVDHIQYEVDYLFCMDVDQIFVNSYGLETLGNSVAQLHAYWYKKHPSRLPYERSNLSEAYIPKGKGDFYYHAAVFGGTTIQVLDIVRECAKGIMNDKKNNIEAVWHDESHLNKYFFLHKPSKILSPEYCWDYRARRSSDIKVVKLYWDMKNYKWVRVTV</sequence>
<evidence type="ECO:0000256" key="11">
    <source>
        <dbReference type="PIRSR" id="PIRSR605076-3"/>
    </source>
</evidence>
<evidence type="ECO:0000256" key="6">
    <source>
        <dbReference type="ARBA" id="ARBA00022968"/>
    </source>
</evidence>
<protein>
    <submittedName>
        <fullName evidence="13">N-acetyllactosaminide alpha-1,3-galactosyltransferase-like</fullName>
    </submittedName>
</protein>
<dbReference type="InterPro" id="IPR005076">
    <property type="entry name" value="Glyco_trans_6"/>
</dbReference>
<dbReference type="GO" id="GO:0016020">
    <property type="term" value="C:membrane"/>
    <property type="evidence" value="ECO:0007669"/>
    <property type="project" value="UniProtKB-SubCell"/>
</dbReference>
<dbReference type="Gene3D" id="3.90.550.10">
    <property type="entry name" value="Spore Coat Polysaccharide Biosynthesis Protein SpsA, Chain A"/>
    <property type="match status" value="1"/>
</dbReference>
<gene>
    <name evidence="13" type="primary">LOC105996122</name>
</gene>
<feature type="binding site" evidence="10">
    <location>
        <position position="269"/>
    </location>
    <ligand>
        <name>an alpha-L-fucosyl-(1-&gt;2)-beta-D-galactosyl derivative</name>
        <dbReference type="ChEBI" id="CHEBI:140327"/>
    </ligand>
</feature>
<feature type="binding site" evidence="11">
    <location>
        <position position="156"/>
    </location>
    <ligand>
        <name>Mn(2+)</name>
        <dbReference type="ChEBI" id="CHEBI:29035"/>
    </ligand>
</feature>
<keyword evidence="8" id="KW-0472">Membrane</keyword>
<dbReference type="AlphaFoldDB" id="A0A1S3G9Q4"/>
<evidence type="ECO:0000256" key="5">
    <source>
        <dbReference type="ARBA" id="ARBA00022692"/>
    </source>
</evidence>
<evidence type="ECO:0000256" key="10">
    <source>
        <dbReference type="PIRSR" id="PIRSR605076-2"/>
    </source>
</evidence>
<accession>A0A1S3G9Q4</accession>
<dbReference type="KEGG" id="dord:105996122"/>
<keyword evidence="11" id="KW-0464">Manganese</keyword>
<keyword evidence="3" id="KW-0328">Glycosyltransferase</keyword>
<keyword evidence="11" id="KW-0479">Metal-binding</keyword>
<evidence type="ECO:0000256" key="9">
    <source>
        <dbReference type="PIRSR" id="PIRSR605076-1"/>
    </source>
</evidence>
<reference evidence="13" key="1">
    <citation type="submission" date="2025-08" db="UniProtKB">
        <authorList>
            <consortium name="RefSeq"/>
        </authorList>
    </citation>
    <scope>IDENTIFICATION</scope>
    <source>
        <tissue evidence="13">Kidney</tissue>
    </source>
</reference>
<dbReference type="STRING" id="10020.ENSDORP00000016203"/>
<organism evidence="12 13">
    <name type="scientific">Dipodomys ordii</name>
    <name type="common">Ord's kangaroo rat</name>
    <dbReference type="NCBI Taxonomy" id="10020"/>
    <lineage>
        <taxon>Eukaryota</taxon>
        <taxon>Metazoa</taxon>
        <taxon>Chordata</taxon>
        <taxon>Craniata</taxon>
        <taxon>Vertebrata</taxon>
        <taxon>Euteleostomi</taxon>
        <taxon>Mammalia</taxon>
        <taxon>Eutheria</taxon>
        <taxon>Euarchontoglires</taxon>
        <taxon>Glires</taxon>
        <taxon>Rodentia</taxon>
        <taxon>Castorimorpha</taxon>
        <taxon>Heteromyidae</taxon>
        <taxon>Dipodomyinae</taxon>
        <taxon>Dipodomys</taxon>
    </lineage>
</organism>
<dbReference type="SUPFAM" id="SSF53448">
    <property type="entry name" value="Nucleotide-diphospho-sugar transferases"/>
    <property type="match status" value="1"/>
</dbReference>
<dbReference type="GO" id="GO:0005794">
    <property type="term" value="C:Golgi apparatus"/>
    <property type="evidence" value="ECO:0007669"/>
    <property type="project" value="TreeGrafter"/>
</dbReference>
<dbReference type="InParanoid" id="A0A1S3G9Q4"/>
<dbReference type="GO" id="GO:0005975">
    <property type="term" value="P:carbohydrate metabolic process"/>
    <property type="evidence" value="ECO:0007669"/>
    <property type="project" value="InterPro"/>
</dbReference>
<keyword evidence="5" id="KW-0812">Transmembrane</keyword>
<evidence type="ECO:0000256" key="7">
    <source>
        <dbReference type="ARBA" id="ARBA00022989"/>
    </source>
</evidence>
<keyword evidence="12" id="KW-1185">Reference proteome</keyword>
<dbReference type="PANTHER" id="PTHR10462">
    <property type="entry name" value="GLYCOSYLTRANSFERASE-RELATED"/>
    <property type="match status" value="1"/>
</dbReference>
<comment type="cofactor">
    <cofactor evidence="11">
        <name>Mn(2+)</name>
        <dbReference type="ChEBI" id="CHEBI:29035"/>
    </cofactor>
    <text evidence="11">Binds 1 Mn(2+) ion per subunit.</text>
</comment>
<dbReference type="RefSeq" id="XP_012885556.1">
    <property type="nucleotide sequence ID" value="XM_013030102.1"/>
</dbReference>
<dbReference type="FunCoup" id="A0A1S3G9Q4">
    <property type="interactions" value="7"/>
</dbReference>
<evidence type="ECO:0000256" key="3">
    <source>
        <dbReference type="ARBA" id="ARBA00022676"/>
    </source>
</evidence>
<dbReference type="GO" id="GO:0031982">
    <property type="term" value="C:vesicle"/>
    <property type="evidence" value="ECO:0007669"/>
    <property type="project" value="TreeGrafter"/>
</dbReference>
<feature type="binding site" evidence="10">
    <location>
        <position position="68"/>
    </location>
    <ligand>
        <name>UDP-N-acetyl-alpha-D-galactosamine</name>
        <dbReference type="ChEBI" id="CHEBI:67138"/>
    </ligand>
</feature>
<feature type="binding site" evidence="11">
    <location>
        <position position="154"/>
    </location>
    <ligand>
        <name>Mn(2+)</name>
        <dbReference type="ChEBI" id="CHEBI:29035"/>
    </ligand>
</feature>
<dbReference type="PANTHER" id="PTHR10462:SF23">
    <property type="entry name" value="RIKEN CDNA 4930402F06 GENE"/>
    <property type="match status" value="1"/>
</dbReference>
<keyword evidence="4" id="KW-0808">Transferase</keyword>
<comment type="subcellular location">
    <subcellularLocation>
        <location evidence="1">Membrane</location>
        <topology evidence="1">Single-pass type II membrane protein</topology>
    </subcellularLocation>
</comment>
<proteinExistence type="inferred from homology"/>
<feature type="binding site" evidence="10">
    <location>
        <position position="246"/>
    </location>
    <ligand>
        <name>an alpha-L-fucosyl-(1-&gt;2)-beta-D-galactosyl derivative</name>
        <dbReference type="ChEBI" id="CHEBI:140327"/>
    </ligand>
</feature>
<evidence type="ECO:0000256" key="4">
    <source>
        <dbReference type="ARBA" id="ARBA00022679"/>
    </source>
</evidence>